<dbReference type="PROSITE" id="PS50076">
    <property type="entry name" value="DNAJ_2"/>
    <property type="match status" value="1"/>
</dbReference>
<dbReference type="SUPFAM" id="SSF49493">
    <property type="entry name" value="HSP40/DnaJ peptide-binding domain"/>
    <property type="match status" value="2"/>
</dbReference>
<dbReference type="GeneID" id="20528200"/>
<dbReference type="CDD" id="cd10719">
    <property type="entry name" value="DnaJ_zf"/>
    <property type="match status" value="1"/>
</dbReference>
<dbReference type="EMBL" id="KB932205">
    <property type="protein sequence ID" value="KCV70007.1"/>
    <property type="molecule type" value="Genomic_DNA"/>
</dbReference>
<dbReference type="GO" id="GO:0009408">
    <property type="term" value="P:response to heat"/>
    <property type="evidence" value="ECO:0007669"/>
    <property type="project" value="InterPro"/>
</dbReference>
<dbReference type="SMART" id="SM00271">
    <property type="entry name" value="DnaJ"/>
    <property type="match status" value="1"/>
</dbReference>
<dbReference type="eggNOG" id="KOG0712">
    <property type="taxonomic scope" value="Eukaryota"/>
</dbReference>
<evidence type="ECO:0000256" key="5">
    <source>
        <dbReference type="PROSITE-ProRule" id="PRU00546"/>
    </source>
</evidence>
<dbReference type="GO" id="GO:0005524">
    <property type="term" value="F:ATP binding"/>
    <property type="evidence" value="ECO:0007669"/>
    <property type="project" value="InterPro"/>
</dbReference>
<dbReference type="InterPro" id="IPR044713">
    <property type="entry name" value="DNJA1/2-like"/>
</dbReference>
<protein>
    <recommendedName>
        <fullName evidence="11">DnaJ like subfamily A member 2</fullName>
    </recommendedName>
</protein>
<keyword evidence="3 5" id="KW-0863">Zinc-finger</keyword>
<dbReference type="GO" id="GO:0006457">
    <property type="term" value="P:protein folding"/>
    <property type="evidence" value="ECO:0007669"/>
    <property type="project" value="InterPro"/>
</dbReference>
<dbReference type="Gene3D" id="2.10.230.10">
    <property type="entry name" value="Heat shock protein DnaJ, cysteine-rich domain"/>
    <property type="match status" value="1"/>
</dbReference>
<evidence type="ECO:0000256" key="6">
    <source>
        <dbReference type="SAM" id="MobiDB-lite"/>
    </source>
</evidence>
<sequence length="405" mass="44049">MVADTKFYDVLGVSPDVSEGDLRRAYRRLALQYHPDKNPNSEDKFKEITAAYEVLSDPEKREVYDRYGLKGLEGGPGGPGVDVSDIFSQMFGFSAGGGGPAAERRGKSIQHRLRVTLTDLYKGKTSRLSLRRSVLCGGCAGSGSKSGQSYKCHTCNGRCFVTKLHPIGPGMMQQIQMECTACMGSGFTVPAADRCPECDAKRVKTEPKTLEVHIEPGMQDEQRITFRGEADQAPGVLPGDVVIILDQAEHPVFKRKGSDLIMNLSIPLSVALTGGEVEIKHLDDHGLFLSFPAGQIVRPGDVKLVPDEGMPTHGRSHGRGNLIVFLSVDFPPPTWYNPQTAEKLRALLPAPAKVDHNKPNFYSVNSEDIDIDNYHFTQPGTSSAAHDDDDDHGGRHGAVPGCHQS</sequence>
<dbReference type="InterPro" id="IPR012724">
    <property type="entry name" value="DnaJ"/>
</dbReference>
<dbReference type="InterPro" id="IPR002939">
    <property type="entry name" value="DnaJ_C"/>
</dbReference>
<dbReference type="RefSeq" id="XP_009495613.1">
    <property type="nucleotide sequence ID" value="XM_009497338.1"/>
</dbReference>
<keyword evidence="2" id="KW-0677">Repeat</keyword>
<feature type="domain" description="CR-type" evidence="8">
    <location>
        <begin position="123"/>
        <end position="207"/>
    </location>
</feature>
<feature type="zinc finger region" description="CR-type" evidence="5">
    <location>
        <begin position="123"/>
        <end position="207"/>
    </location>
</feature>
<dbReference type="Pfam" id="PF00684">
    <property type="entry name" value="DnaJ_CXXCXGXG"/>
    <property type="match status" value="1"/>
</dbReference>
<keyword evidence="4 5" id="KW-0862">Zinc</keyword>
<dbReference type="STRING" id="691883.A0A058Z934"/>
<feature type="region of interest" description="Disordered" evidence="6">
    <location>
        <begin position="373"/>
        <end position="405"/>
    </location>
</feature>
<dbReference type="InterPro" id="IPR036869">
    <property type="entry name" value="J_dom_sf"/>
</dbReference>
<evidence type="ECO:0008006" key="11">
    <source>
        <dbReference type="Google" id="ProtNLM"/>
    </source>
</evidence>
<dbReference type="InterPro" id="IPR018253">
    <property type="entry name" value="DnaJ_domain_CS"/>
</dbReference>
<dbReference type="CDD" id="cd10747">
    <property type="entry name" value="DnaJ_C"/>
    <property type="match status" value="1"/>
</dbReference>
<dbReference type="SUPFAM" id="SSF46565">
    <property type="entry name" value="Chaperone J-domain"/>
    <property type="match status" value="1"/>
</dbReference>
<dbReference type="GO" id="GO:0008270">
    <property type="term" value="F:zinc ion binding"/>
    <property type="evidence" value="ECO:0007669"/>
    <property type="project" value="UniProtKB-KW"/>
</dbReference>
<dbReference type="InterPro" id="IPR001305">
    <property type="entry name" value="HSP_DnaJ_Cys-rich_dom"/>
</dbReference>
<name>A0A058Z934_FONAL</name>
<proteinExistence type="inferred from homology"/>
<dbReference type="Gene3D" id="1.10.287.110">
    <property type="entry name" value="DnaJ domain"/>
    <property type="match status" value="1"/>
</dbReference>
<dbReference type="OrthoDB" id="550424at2759"/>
<keyword evidence="1 5" id="KW-0479">Metal-binding</keyword>
<dbReference type="Gene3D" id="2.60.260.20">
    <property type="entry name" value="Urease metallochaperone UreE, N-terminal domain"/>
    <property type="match status" value="2"/>
</dbReference>
<dbReference type="PROSITE" id="PS51188">
    <property type="entry name" value="ZF_CR"/>
    <property type="match status" value="1"/>
</dbReference>
<dbReference type="FunFam" id="2.60.260.20:FF:000003">
    <property type="entry name" value="DnaJ subfamily A member 2"/>
    <property type="match status" value="1"/>
</dbReference>
<dbReference type="SUPFAM" id="SSF57938">
    <property type="entry name" value="DnaJ/Hsp40 cysteine-rich domain"/>
    <property type="match status" value="1"/>
</dbReference>
<keyword evidence="10" id="KW-1185">Reference proteome</keyword>
<organism evidence="9">
    <name type="scientific">Fonticula alba</name>
    <name type="common">Slime mold</name>
    <dbReference type="NCBI Taxonomy" id="691883"/>
    <lineage>
        <taxon>Eukaryota</taxon>
        <taxon>Rotosphaerida</taxon>
        <taxon>Fonticulaceae</taxon>
        <taxon>Fonticula</taxon>
    </lineage>
</organism>
<dbReference type="FunFam" id="2.10.230.10:FF:000001">
    <property type="entry name" value="DnaJ subfamily A member 2"/>
    <property type="match status" value="1"/>
</dbReference>
<dbReference type="PANTHER" id="PTHR43888">
    <property type="entry name" value="DNAJ-LIKE-2, ISOFORM A-RELATED"/>
    <property type="match status" value="1"/>
</dbReference>
<evidence type="ECO:0000256" key="3">
    <source>
        <dbReference type="ARBA" id="ARBA00022771"/>
    </source>
</evidence>
<dbReference type="InterPro" id="IPR008971">
    <property type="entry name" value="HSP40/DnaJ_pept-bd"/>
</dbReference>
<dbReference type="OMA" id="NALCTKC"/>
<evidence type="ECO:0000259" key="8">
    <source>
        <dbReference type="PROSITE" id="PS51188"/>
    </source>
</evidence>
<dbReference type="GO" id="GO:0030544">
    <property type="term" value="F:Hsp70 protein binding"/>
    <property type="evidence" value="ECO:0007669"/>
    <property type="project" value="InterPro"/>
</dbReference>
<evidence type="ECO:0000256" key="1">
    <source>
        <dbReference type="ARBA" id="ARBA00022723"/>
    </source>
</evidence>
<dbReference type="Pfam" id="PF00226">
    <property type="entry name" value="DnaJ"/>
    <property type="match status" value="1"/>
</dbReference>
<dbReference type="Pfam" id="PF01556">
    <property type="entry name" value="DnaJ_C"/>
    <property type="match status" value="1"/>
</dbReference>
<dbReference type="CDD" id="cd06257">
    <property type="entry name" value="DnaJ"/>
    <property type="match status" value="1"/>
</dbReference>
<feature type="domain" description="J" evidence="7">
    <location>
        <begin position="6"/>
        <end position="68"/>
    </location>
</feature>
<evidence type="ECO:0000256" key="4">
    <source>
        <dbReference type="ARBA" id="ARBA00022833"/>
    </source>
</evidence>
<dbReference type="InterPro" id="IPR036410">
    <property type="entry name" value="HSP_DnaJ_Cys-rich_dom_sf"/>
</dbReference>
<gene>
    <name evidence="9" type="ORF">H696_03475</name>
</gene>
<evidence type="ECO:0000259" key="7">
    <source>
        <dbReference type="PROSITE" id="PS50076"/>
    </source>
</evidence>
<accession>A0A058Z934</accession>
<dbReference type="GO" id="GO:0051082">
    <property type="term" value="F:unfolded protein binding"/>
    <property type="evidence" value="ECO:0007669"/>
    <property type="project" value="InterPro"/>
</dbReference>
<reference evidence="9" key="1">
    <citation type="submission" date="2013-04" db="EMBL/GenBank/DDBJ databases">
        <title>The Genome Sequence of Fonticula alba ATCC 38817.</title>
        <authorList>
            <consortium name="The Broad Institute Genomics Platform"/>
            <person name="Russ C."/>
            <person name="Cuomo C."/>
            <person name="Burger G."/>
            <person name="Gray M.W."/>
            <person name="Holland P.W.H."/>
            <person name="King N."/>
            <person name="Lang F.B.F."/>
            <person name="Roger A.J."/>
            <person name="Ruiz-Trillo I."/>
            <person name="Brown M."/>
            <person name="Walker B."/>
            <person name="Young S."/>
            <person name="Zeng Q."/>
            <person name="Gargeya S."/>
            <person name="Fitzgerald M."/>
            <person name="Haas B."/>
            <person name="Abouelleil A."/>
            <person name="Allen A.W."/>
            <person name="Alvarado L."/>
            <person name="Arachchi H.M."/>
            <person name="Berlin A.M."/>
            <person name="Chapman S.B."/>
            <person name="Gainer-Dewar J."/>
            <person name="Goldberg J."/>
            <person name="Griggs A."/>
            <person name="Gujja S."/>
            <person name="Hansen M."/>
            <person name="Howarth C."/>
            <person name="Imamovic A."/>
            <person name="Ireland A."/>
            <person name="Larimer J."/>
            <person name="McCowan C."/>
            <person name="Murphy C."/>
            <person name="Pearson M."/>
            <person name="Poon T.W."/>
            <person name="Priest M."/>
            <person name="Roberts A."/>
            <person name="Saif S."/>
            <person name="Shea T."/>
            <person name="Sisk P."/>
            <person name="Sykes S."/>
            <person name="Wortman J."/>
            <person name="Nusbaum C."/>
            <person name="Birren B."/>
        </authorList>
    </citation>
    <scope>NUCLEOTIDE SEQUENCE [LARGE SCALE GENOMIC DNA]</scope>
    <source>
        <strain evidence="9">ATCC 38817</strain>
    </source>
</reference>
<dbReference type="PROSITE" id="PS00636">
    <property type="entry name" value="DNAJ_1"/>
    <property type="match status" value="1"/>
</dbReference>
<dbReference type="FunFam" id="1.10.287.110:FF:000041">
    <property type="entry name" value="Chaperone protein DNAj, putative"/>
    <property type="match status" value="1"/>
</dbReference>
<dbReference type="InterPro" id="IPR001623">
    <property type="entry name" value="DnaJ_domain"/>
</dbReference>
<evidence type="ECO:0000256" key="2">
    <source>
        <dbReference type="ARBA" id="ARBA00022737"/>
    </source>
</evidence>
<dbReference type="PRINTS" id="PR00625">
    <property type="entry name" value="JDOMAIN"/>
</dbReference>
<evidence type="ECO:0000313" key="10">
    <source>
        <dbReference type="Proteomes" id="UP000030693"/>
    </source>
</evidence>
<dbReference type="Proteomes" id="UP000030693">
    <property type="component" value="Unassembled WGS sequence"/>
</dbReference>
<dbReference type="AlphaFoldDB" id="A0A058Z934"/>
<evidence type="ECO:0000313" key="9">
    <source>
        <dbReference type="EMBL" id="KCV70007.1"/>
    </source>
</evidence>
<dbReference type="HAMAP" id="MF_01152">
    <property type="entry name" value="DnaJ"/>
    <property type="match status" value="1"/>
</dbReference>